<dbReference type="Gene3D" id="1.10.530.10">
    <property type="match status" value="1"/>
</dbReference>
<evidence type="ECO:0000256" key="3">
    <source>
        <dbReference type="ARBA" id="ARBA00022729"/>
    </source>
</evidence>
<evidence type="ECO:0000256" key="1">
    <source>
        <dbReference type="ARBA" id="ARBA00007734"/>
    </source>
</evidence>
<evidence type="ECO:0000313" key="6">
    <source>
        <dbReference type="EMBL" id="SLN15208.1"/>
    </source>
</evidence>
<accession>A0A1Y5RDX9</accession>
<dbReference type="GO" id="GO:0000270">
    <property type="term" value="P:peptidoglycan metabolic process"/>
    <property type="evidence" value="ECO:0007669"/>
    <property type="project" value="InterPro"/>
</dbReference>
<dbReference type="SUPFAM" id="SSF48435">
    <property type="entry name" value="Bacterial muramidases"/>
    <property type="match status" value="1"/>
</dbReference>
<keyword evidence="6" id="KW-0456">Lyase</keyword>
<dbReference type="GO" id="GO:0004553">
    <property type="term" value="F:hydrolase activity, hydrolyzing O-glycosyl compounds"/>
    <property type="evidence" value="ECO:0007669"/>
    <property type="project" value="InterPro"/>
</dbReference>
<comment type="similarity">
    <text evidence="1">Belongs to the transglycosylase Slt family.</text>
</comment>
<reference evidence="6 7" key="1">
    <citation type="submission" date="2017-03" db="EMBL/GenBank/DDBJ databases">
        <authorList>
            <person name="Afonso C.L."/>
            <person name="Miller P.J."/>
            <person name="Scott M.A."/>
            <person name="Spackman E."/>
            <person name="Goraichik I."/>
            <person name="Dimitrov K.M."/>
            <person name="Suarez D.L."/>
            <person name="Swayne D.E."/>
        </authorList>
    </citation>
    <scope>NUCLEOTIDE SEQUENCE [LARGE SCALE GENOMIC DNA]</scope>
    <source>
        <strain evidence="6 7">CECT 7639</strain>
    </source>
</reference>
<feature type="chain" id="PRO_5013074112" evidence="4">
    <location>
        <begin position="25"/>
        <end position="660"/>
    </location>
</feature>
<dbReference type="CDD" id="cd13401">
    <property type="entry name" value="Slt70-like"/>
    <property type="match status" value="1"/>
</dbReference>
<evidence type="ECO:0000256" key="2">
    <source>
        <dbReference type="ARBA" id="ARBA00009387"/>
    </source>
</evidence>
<organism evidence="6 7">
    <name type="scientific">Falsiruegeria litorea R37</name>
    <dbReference type="NCBI Taxonomy" id="1200284"/>
    <lineage>
        <taxon>Bacteria</taxon>
        <taxon>Pseudomonadati</taxon>
        <taxon>Pseudomonadota</taxon>
        <taxon>Alphaproteobacteria</taxon>
        <taxon>Rhodobacterales</taxon>
        <taxon>Roseobacteraceae</taxon>
        <taxon>Falsiruegeria</taxon>
    </lineage>
</organism>
<comment type="similarity">
    <text evidence="2">Belongs to the virb1 family.</text>
</comment>
<dbReference type="Pfam" id="PF01464">
    <property type="entry name" value="SLT"/>
    <property type="match status" value="1"/>
</dbReference>
<dbReference type="InterPro" id="IPR008939">
    <property type="entry name" value="Lytic_TGlycosylase_superhlx_U"/>
</dbReference>
<keyword evidence="7" id="KW-1185">Reference proteome</keyword>
<evidence type="ECO:0000256" key="4">
    <source>
        <dbReference type="SAM" id="SignalP"/>
    </source>
</evidence>
<dbReference type="PROSITE" id="PS00922">
    <property type="entry name" value="TRANSGLYCOSYLASE"/>
    <property type="match status" value="1"/>
</dbReference>
<proteinExistence type="inferred from homology"/>
<dbReference type="GO" id="GO:0042597">
    <property type="term" value="C:periplasmic space"/>
    <property type="evidence" value="ECO:0007669"/>
    <property type="project" value="InterPro"/>
</dbReference>
<protein>
    <submittedName>
        <fullName evidence="6">Soluble lytic murein transglycosylase</fullName>
        <ecNumber evidence="6">4.2.2.-</ecNumber>
    </submittedName>
</protein>
<dbReference type="InterPro" id="IPR023346">
    <property type="entry name" value="Lysozyme-like_dom_sf"/>
</dbReference>
<dbReference type="Proteomes" id="UP000193077">
    <property type="component" value="Unassembled WGS sequence"/>
</dbReference>
<dbReference type="OrthoDB" id="9815002at2"/>
<dbReference type="PANTHER" id="PTHR37423">
    <property type="entry name" value="SOLUBLE LYTIC MUREIN TRANSGLYCOSYLASE-RELATED"/>
    <property type="match status" value="1"/>
</dbReference>
<sequence length="660" mass="73081">MTRVLAAVMALILFSTAVLGPALAGPADDLKLGLKEMRAGNWNEALRVSGGRGSVPRDIIVWHWLRKGFGTSGDVLVFLERRPDWPGLDFLRRKSEPSFTNADPDRVLKFYAEVPPQTAEGALNYAAALMAKGQRGDAEAELVKAWRTMPMGSGLQKDYLENFGKLLKPHHAARLDRLIWDEHMISSKRMLPLVSEGQRKLAEARIALFEMAPGVDAKITAIPKELMDSPGLAYQRFVWRDRKELDASAVDLMLERSTSPKALGEPDKWAPRRRRLARLEMRQGNHQRAYRVAARHHMTPEMGYAYADLEWLAGFIALRKLGDPATAAKHFENFDAAIASPISKGRGGYWRGRAYAEMGDIDKAQAAFADGAKYQTSFYGLLAAEQIGREFDTDLANPPKNPPWREAPFMKSSVLEASLLLLSAGEKNLAERFLTHLVEDLPPEQAAQLGDMVIDMGQPHLAVMIAKRAARTGLVIPAAYYPLHPVASKELPMAEEMTLAIARRESEFDPVVISGAGARGLMQVMPATAKLVATDLGLLGGHKTDRLTRDWEYNAVLGANYLAGLAGDFVGNVVMMSAGYNAGPRRPISWMERFGDPRTGTPDMIDWIEHIPFNETRNYVMRVTESLPVYRARLGKDPLPIPFSKELSGSTLRAFAPESE</sequence>
<dbReference type="InterPro" id="IPR008258">
    <property type="entry name" value="Transglycosylase_SLT_dom_1"/>
</dbReference>
<dbReference type="PANTHER" id="PTHR37423:SF2">
    <property type="entry name" value="MEMBRANE-BOUND LYTIC MUREIN TRANSGLYCOSYLASE C"/>
    <property type="match status" value="1"/>
</dbReference>
<dbReference type="EC" id="4.2.2.-" evidence="6"/>
<evidence type="ECO:0000313" key="7">
    <source>
        <dbReference type="Proteomes" id="UP000193077"/>
    </source>
</evidence>
<name>A0A1Y5RDX9_9RHOB</name>
<dbReference type="Gene3D" id="1.25.20.10">
    <property type="entry name" value="Bacterial muramidases"/>
    <property type="match status" value="1"/>
</dbReference>
<gene>
    <name evidence="6" type="primary">slt_1</name>
    <name evidence="6" type="ORF">TRL7639_00246</name>
</gene>
<feature type="signal peptide" evidence="4">
    <location>
        <begin position="1"/>
        <end position="24"/>
    </location>
</feature>
<dbReference type="InterPro" id="IPR000189">
    <property type="entry name" value="Transglyc_AS"/>
</dbReference>
<feature type="domain" description="Transglycosylase SLT" evidence="5">
    <location>
        <begin position="493"/>
        <end position="595"/>
    </location>
</feature>
<dbReference type="GO" id="GO:0016020">
    <property type="term" value="C:membrane"/>
    <property type="evidence" value="ECO:0007669"/>
    <property type="project" value="InterPro"/>
</dbReference>
<keyword evidence="3 4" id="KW-0732">Signal</keyword>
<dbReference type="GO" id="GO:0008933">
    <property type="term" value="F:peptidoglycan lytic transglycosylase activity"/>
    <property type="evidence" value="ECO:0007669"/>
    <property type="project" value="InterPro"/>
</dbReference>
<dbReference type="SUPFAM" id="SSF53955">
    <property type="entry name" value="Lysozyme-like"/>
    <property type="match status" value="1"/>
</dbReference>
<dbReference type="RefSeq" id="WP_085793993.1">
    <property type="nucleotide sequence ID" value="NZ_FWFO01000001.1"/>
</dbReference>
<evidence type="ECO:0000259" key="5">
    <source>
        <dbReference type="Pfam" id="PF01464"/>
    </source>
</evidence>
<dbReference type="AlphaFoldDB" id="A0A1Y5RDX9"/>
<dbReference type="EMBL" id="FWFO01000001">
    <property type="protein sequence ID" value="SLN15208.1"/>
    <property type="molecule type" value="Genomic_DNA"/>
</dbReference>